<accession>A0A813F4T1</accession>
<feature type="non-terminal residue" evidence="2">
    <location>
        <position position="1"/>
    </location>
</feature>
<evidence type="ECO:0000256" key="1">
    <source>
        <dbReference type="SAM" id="Phobius"/>
    </source>
</evidence>
<keyword evidence="3" id="KW-1185">Reference proteome</keyword>
<dbReference type="Pfam" id="PF10693">
    <property type="entry name" value="DUF2499"/>
    <property type="match status" value="1"/>
</dbReference>
<sequence length="426" mass="44286">LGSCFAAVGGLATRAFLAPLQVGTGPLASAIDCGSGPGLAEVDCGLLTRAAADRSSGWSVDSGLQLAASSAADSSTPLTGLDASLEPLTGAFFGASLFPYLYFLFLLNQEEVKTPKGVFNGFAFLLVFVFGSIPAAIYCQVTYGVSYANVDTVHGLCESLLTVTNLILTLGLREALRQLPGSTAPCSPTDDFRRVATSAGALLLAAVFVLSLPTWFGAAHPEPANALSLPTWVIHCSSIIEWLYAQDLLWEYGRRSGNLGWKRLSLGMVPLHTSGLCACTFHLFYNAEPLGGLALIQAALTCLGNSTLAWAACSLASGASSATTTPTTTTITPTTATIATTTTSVPLQLGLETDLVIEPYELGSDAAFLAKLAFISLAVSVLVKYGEVFVDLPFQPSYPLALAIVAVPTLFNCVKWGRALAAAPAA</sequence>
<evidence type="ECO:0000313" key="3">
    <source>
        <dbReference type="Proteomes" id="UP000654075"/>
    </source>
</evidence>
<proteinExistence type="predicted"/>
<feature type="transmembrane region" description="Helical" evidence="1">
    <location>
        <begin position="119"/>
        <end position="141"/>
    </location>
</feature>
<name>A0A813F4T1_POLGL</name>
<dbReference type="InterPro" id="IPR019634">
    <property type="entry name" value="Uncharacterised_Ycf49"/>
</dbReference>
<organism evidence="2 3">
    <name type="scientific">Polarella glacialis</name>
    <name type="common">Dinoflagellate</name>
    <dbReference type="NCBI Taxonomy" id="89957"/>
    <lineage>
        <taxon>Eukaryota</taxon>
        <taxon>Sar</taxon>
        <taxon>Alveolata</taxon>
        <taxon>Dinophyceae</taxon>
        <taxon>Suessiales</taxon>
        <taxon>Suessiaceae</taxon>
        <taxon>Polarella</taxon>
    </lineage>
</organism>
<dbReference type="InterPro" id="IPR021995">
    <property type="entry name" value="DUF3593"/>
</dbReference>
<reference evidence="2" key="1">
    <citation type="submission" date="2021-02" db="EMBL/GenBank/DDBJ databases">
        <authorList>
            <person name="Dougan E. K."/>
            <person name="Rhodes N."/>
            <person name="Thang M."/>
            <person name="Chan C."/>
        </authorList>
    </citation>
    <scope>NUCLEOTIDE SEQUENCE</scope>
</reference>
<feature type="transmembrane region" description="Helical" evidence="1">
    <location>
        <begin position="199"/>
        <end position="218"/>
    </location>
</feature>
<dbReference type="PANTHER" id="PTHR33833">
    <property type="entry name" value="NUCLEOLAR-LIKE PROTEIN-RELATED"/>
    <property type="match status" value="1"/>
</dbReference>
<keyword evidence="1" id="KW-0812">Transmembrane</keyword>
<protein>
    <submittedName>
        <fullName evidence="2">Uncharacterized protein</fullName>
    </submittedName>
</protein>
<dbReference type="Proteomes" id="UP000654075">
    <property type="component" value="Unassembled WGS sequence"/>
</dbReference>
<dbReference type="PANTHER" id="PTHR33833:SF3">
    <property type="entry name" value="YCF49-LIKE PROTEIN"/>
    <property type="match status" value="1"/>
</dbReference>
<dbReference type="OMA" id="ATWIIHI"/>
<feature type="transmembrane region" description="Helical" evidence="1">
    <location>
        <begin position="88"/>
        <end position="107"/>
    </location>
</feature>
<evidence type="ECO:0000313" key="2">
    <source>
        <dbReference type="EMBL" id="CAE8607512.1"/>
    </source>
</evidence>
<keyword evidence="1" id="KW-0472">Membrane</keyword>
<dbReference type="AlphaFoldDB" id="A0A813F4T1"/>
<dbReference type="OrthoDB" id="440026at2759"/>
<dbReference type="EMBL" id="CAJNNV010021813">
    <property type="protein sequence ID" value="CAE8607512.1"/>
    <property type="molecule type" value="Genomic_DNA"/>
</dbReference>
<comment type="caution">
    <text evidence="2">The sequence shown here is derived from an EMBL/GenBank/DDBJ whole genome shotgun (WGS) entry which is preliminary data.</text>
</comment>
<feature type="transmembrane region" description="Helical" evidence="1">
    <location>
        <begin position="153"/>
        <end position="172"/>
    </location>
</feature>
<dbReference type="Pfam" id="PF12159">
    <property type="entry name" value="DUF3593"/>
    <property type="match status" value="1"/>
</dbReference>
<keyword evidence="1" id="KW-1133">Transmembrane helix</keyword>
<gene>
    <name evidence="2" type="ORF">PGLA1383_LOCUS25440</name>
</gene>